<reference evidence="3" key="1">
    <citation type="submission" date="2021-12" db="EMBL/GenBank/DDBJ databases">
        <authorList>
            <person name="King R."/>
        </authorList>
    </citation>
    <scope>NUCLEOTIDE SEQUENCE</scope>
</reference>
<protein>
    <recommendedName>
        <fullName evidence="2">RGS domain-containing protein</fullName>
    </recommendedName>
</protein>
<evidence type="ECO:0000256" key="1">
    <source>
        <dbReference type="SAM" id="MobiDB-lite"/>
    </source>
</evidence>
<evidence type="ECO:0000313" key="4">
    <source>
        <dbReference type="Proteomes" id="UP001152759"/>
    </source>
</evidence>
<dbReference type="EMBL" id="OU963866">
    <property type="protein sequence ID" value="CAH0390591.1"/>
    <property type="molecule type" value="Genomic_DNA"/>
</dbReference>
<proteinExistence type="predicted"/>
<dbReference type="GO" id="GO:0008104">
    <property type="term" value="P:intracellular protein localization"/>
    <property type="evidence" value="ECO:0007669"/>
    <property type="project" value="TreeGrafter"/>
</dbReference>
<dbReference type="InterPro" id="IPR037719">
    <property type="entry name" value="AKAP10_AKB_dom"/>
</dbReference>
<evidence type="ECO:0000259" key="2">
    <source>
        <dbReference type="PROSITE" id="PS50132"/>
    </source>
</evidence>
<organism evidence="3 4">
    <name type="scientific">Bemisia tabaci</name>
    <name type="common">Sweetpotato whitefly</name>
    <name type="synonym">Aleurodes tabaci</name>
    <dbReference type="NCBI Taxonomy" id="7038"/>
    <lineage>
        <taxon>Eukaryota</taxon>
        <taxon>Metazoa</taxon>
        <taxon>Ecdysozoa</taxon>
        <taxon>Arthropoda</taxon>
        <taxon>Hexapoda</taxon>
        <taxon>Insecta</taxon>
        <taxon>Pterygota</taxon>
        <taxon>Neoptera</taxon>
        <taxon>Paraneoptera</taxon>
        <taxon>Hemiptera</taxon>
        <taxon>Sternorrhyncha</taxon>
        <taxon>Aleyrodoidea</taxon>
        <taxon>Aleyrodidae</taxon>
        <taxon>Aleyrodinae</taxon>
        <taxon>Bemisia</taxon>
    </lineage>
</organism>
<dbReference type="SMART" id="SM00315">
    <property type="entry name" value="RGS"/>
    <property type="match status" value="1"/>
</dbReference>
<dbReference type="PROSITE" id="PS50132">
    <property type="entry name" value="RGS"/>
    <property type="match status" value="1"/>
</dbReference>
<dbReference type="CDD" id="cd12804">
    <property type="entry name" value="AKAP10_AKB"/>
    <property type="match status" value="1"/>
</dbReference>
<dbReference type="InterPro" id="IPR052246">
    <property type="entry name" value="Cell_Polariz_PKAAnc"/>
</dbReference>
<dbReference type="Gene3D" id="1.10.167.10">
    <property type="entry name" value="Regulator of G-protein Signalling 4, domain 2"/>
    <property type="match status" value="1"/>
</dbReference>
<feature type="compositionally biased region" description="Polar residues" evidence="1">
    <location>
        <begin position="1"/>
        <end position="27"/>
    </location>
</feature>
<dbReference type="FunFam" id="1.10.167.10:FF:000005">
    <property type="entry name" value="Putative A-kinase anchor protein 10 mitochondrial"/>
    <property type="match status" value="1"/>
</dbReference>
<dbReference type="PANTHER" id="PTHR13155">
    <property type="entry name" value="A-KINASE ANCHOR PROTEINS"/>
    <property type="match status" value="1"/>
</dbReference>
<dbReference type="AlphaFoldDB" id="A0A9P0F5I7"/>
<feature type="region of interest" description="Disordered" evidence="1">
    <location>
        <begin position="1"/>
        <end position="34"/>
    </location>
</feature>
<dbReference type="InterPro" id="IPR044926">
    <property type="entry name" value="RGS_subdomain_2"/>
</dbReference>
<evidence type="ECO:0000313" key="3">
    <source>
        <dbReference type="EMBL" id="CAH0390591.1"/>
    </source>
</evidence>
<gene>
    <name evidence="3" type="ORF">BEMITA_LOCUS9298</name>
</gene>
<feature type="domain" description="RGS" evidence="2">
    <location>
        <begin position="305"/>
        <end position="432"/>
    </location>
</feature>
<dbReference type="PANTHER" id="PTHR13155:SF1">
    <property type="entry name" value="A-KINASE ANCHOR PROTEIN 10, MITOCHONDRIAL"/>
    <property type="match status" value="1"/>
</dbReference>
<dbReference type="Pfam" id="PF00615">
    <property type="entry name" value="RGS"/>
    <property type="match status" value="1"/>
</dbReference>
<dbReference type="SUPFAM" id="SSF48097">
    <property type="entry name" value="Regulator of G-protein signaling, RGS"/>
    <property type="match status" value="2"/>
</dbReference>
<dbReference type="GO" id="GO:0005739">
    <property type="term" value="C:mitochondrion"/>
    <property type="evidence" value="ECO:0007669"/>
    <property type="project" value="TreeGrafter"/>
</dbReference>
<feature type="region of interest" description="Disordered" evidence="1">
    <location>
        <begin position="155"/>
        <end position="174"/>
    </location>
</feature>
<dbReference type="GO" id="GO:0051018">
    <property type="term" value="F:protein kinase A binding"/>
    <property type="evidence" value="ECO:0007669"/>
    <property type="project" value="InterPro"/>
</dbReference>
<dbReference type="KEGG" id="btab:109040832"/>
<sequence>MLSFWKKNNSAKAPSPSTAVKSRNGSFAASKDFEPGRVGPLSSFDPSGIEVRVSDQSHLQLDLRGCLNDKTAQAYFTQFLESRDLVKTLQLYFDVDLICSRNILQNEVARSEKNSIEKPPPSDPLQMQSEGIKFECLSNADGRLTCDKRNCDSDFANEKSGPASPKTPVNTSRFDQISRKVLRNSFSDSFNDSSGHCDKLEKHRRTPSSSDFSPGDRDSSKVSPSKSKQQGFGAEPGAKFKDIDAYYSKFEAIMSQGEVTEEMSIELFQLKSVLFQCLQECWSEFINSEFFYKYQVEILTNGSVDLCDILNHETSLSYFMEFLEGEGCQSIVEFWLAASHFQRFLQNCGSEYNAEQAQEDAVIIYDKYLSLQATTPLGFSDTVRCAVELAICRENELPLPNCFEPALNVALSYLKTHSLPAFFSSQHYVRLLSDMIKNSAYKSNSPTSSVSEFSTDSRLSSISSKIDPDFIYRKRQQCGLSLGHIDQLGRFETTIEPEPDKKSESKISRVVRKLVNKGEDKVQEEMAWRVAEMIVKDVTSVTMGGLEDDFS</sequence>
<dbReference type="InterPro" id="IPR016137">
    <property type="entry name" value="RGS"/>
</dbReference>
<dbReference type="Proteomes" id="UP001152759">
    <property type="component" value="Chromosome 5"/>
</dbReference>
<keyword evidence="4" id="KW-1185">Reference proteome</keyword>
<dbReference type="InterPro" id="IPR036305">
    <property type="entry name" value="RGS_sf"/>
</dbReference>
<name>A0A9P0F5I7_BEMTA</name>
<feature type="region of interest" description="Disordered" evidence="1">
    <location>
        <begin position="190"/>
        <end position="236"/>
    </location>
</feature>
<accession>A0A9P0F5I7</accession>
<dbReference type="GO" id="GO:0005886">
    <property type="term" value="C:plasma membrane"/>
    <property type="evidence" value="ECO:0007669"/>
    <property type="project" value="TreeGrafter"/>
</dbReference>